<dbReference type="Proteomes" id="UP001060085">
    <property type="component" value="Linkage Group LG02"/>
</dbReference>
<proteinExistence type="predicted"/>
<sequence length="132" mass="14997">MSKVDSEQALTLMKKHIRLVETIIDYDSDNDTDICGLGTVMYPSNIRPAILVDDRAHLPSRGNFTVYQEQLKAGLRFLLYPLTMMLTIMMEAAIKMKMAPQGDKIVEEGKCKCYKVIVSKEKELLRNSVLNL</sequence>
<evidence type="ECO:0000313" key="2">
    <source>
        <dbReference type="Proteomes" id="UP001060085"/>
    </source>
</evidence>
<comment type="caution">
    <text evidence="1">The sequence shown here is derived from an EMBL/GenBank/DDBJ whole genome shotgun (WGS) entry which is preliminary data.</text>
</comment>
<dbReference type="EMBL" id="CM044702">
    <property type="protein sequence ID" value="KAI5675378.1"/>
    <property type="molecule type" value="Genomic_DNA"/>
</dbReference>
<reference evidence="2" key="1">
    <citation type="journal article" date="2023" name="Nat. Plants">
        <title>Single-cell RNA sequencing provides a high-resolution roadmap for understanding the multicellular compartmentation of specialized metabolism.</title>
        <authorList>
            <person name="Sun S."/>
            <person name="Shen X."/>
            <person name="Li Y."/>
            <person name="Li Y."/>
            <person name="Wang S."/>
            <person name="Li R."/>
            <person name="Zhang H."/>
            <person name="Shen G."/>
            <person name="Guo B."/>
            <person name="Wei J."/>
            <person name="Xu J."/>
            <person name="St-Pierre B."/>
            <person name="Chen S."/>
            <person name="Sun C."/>
        </authorList>
    </citation>
    <scope>NUCLEOTIDE SEQUENCE [LARGE SCALE GENOMIC DNA]</scope>
</reference>
<protein>
    <submittedName>
        <fullName evidence="1">Uncharacterized protein</fullName>
    </submittedName>
</protein>
<keyword evidence="2" id="KW-1185">Reference proteome</keyword>
<evidence type="ECO:0000313" key="1">
    <source>
        <dbReference type="EMBL" id="KAI5675378.1"/>
    </source>
</evidence>
<accession>A0ACC0BRZ6</accession>
<name>A0ACC0BRZ6_CATRO</name>
<organism evidence="1 2">
    <name type="scientific">Catharanthus roseus</name>
    <name type="common">Madagascar periwinkle</name>
    <name type="synonym">Vinca rosea</name>
    <dbReference type="NCBI Taxonomy" id="4058"/>
    <lineage>
        <taxon>Eukaryota</taxon>
        <taxon>Viridiplantae</taxon>
        <taxon>Streptophyta</taxon>
        <taxon>Embryophyta</taxon>
        <taxon>Tracheophyta</taxon>
        <taxon>Spermatophyta</taxon>
        <taxon>Magnoliopsida</taxon>
        <taxon>eudicotyledons</taxon>
        <taxon>Gunneridae</taxon>
        <taxon>Pentapetalae</taxon>
        <taxon>asterids</taxon>
        <taxon>lamiids</taxon>
        <taxon>Gentianales</taxon>
        <taxon>Apocynaceae</taxon>
        <taxon>Rauvolfioideae</taxon>
        <taxon>Vinceae</taxon>
        <taxon>Catharanthinae</taxon>
        <taxon>Catharanthus</taxon>
    </lineage>
</organism>
<gene>
    <name evidence="1" type="ORF">M9H77_06328</name>
</gene>